<dbReference type="AlphaFoldDB" id="A0AAU9F329"/>
<gene>
    <name evidence="1" type="ORF">DMAD_09060</name>
</gene>
<organism evidence="1 2">
    <name type="scientific">Drosophila madeirensis</name>
    <name type="common">Fruit fly</name>
    <dbReference type="NCBI Taxonomy" id="30013"/>
    <lineage>
        <taxon>Eukaryota</taxon>
        <taxon>Metazoa</taxon>
        <taxon>Ecdysozoa</taxon>
        <taxon>Arthropoda</taxon>
        <taxon>Hexapoda</taxon>
        <taxon>Insecta</taxon>
        <taxon>Pterygota</taxon>
        <taxon>Neoptera</taxon>
        <taxon>Endopterygota</taxon>
        <taxon>Diptera</taxon>
        <taxon>Brachycera</taxon>
        <taxon>Muscomorpha</taxon>
        <taxon>Ephydroidea</taxon>
        <taxon>Drosophilidae</taxon>
        <taxon>Drosophila</taxon>
        <taxon>Sophophora</taxon>
    </lineage>
</organism>
<dbReference type="Proteomes" id="UP001500889">
    <property type="component" value="Chromosome O"/>
</dbReference>
<reference evidence="1 2" key="1">
    <citation type="submission" date="2024-02" db="EMBL/GenBank/DDBJ databases">
        <title>A chromosome-level genome assembly of Drosophila madeirensis, a fruit fly species endemic to Madeira island.</title>
        <authorList>
            <person name="Tomihara K."/>
            <person name="Llopart A."/>
            <person name="Yamamoto D."/>
        </authorList>
    </citation>
    <scope>NUCLEOTIDE SEQUENCE [LARGE SCALE GENOMIC DNA]</scope>
    <source>
        <strain evidence="1 2">RF1</strain>
    </source>
</reference>
<evidence type="ECO:0000313" key="1">
    <source>
        <dbReference type="EMBL" id="BFF90559.1"/>
    </source>
</evidence>
<evidence type="ECO:0000313" key="2">
    <source>
        <dbReference type="Proteomes" id="UP001500889"/>
    </source>
</evidence>
<dbReference type="EMBL" id="AP029263">
    <property type="protein sequence ID" value="BFF90559.1"/>
    <property type="molecule type" value="Genomic_DNA"/>
</dbReference>
<proteinExistence type="predicted"/>
<keyword evidence="2" id="KW-1185">Reference proteome</keyword>
<name>A0AAU9F329_DROMD</name>
<protein>
    <submittedName>
        <fullName evidence="1">Uncharacterized protein</fullName>
    </submittedName>
</protein>
<sequence>MGSFIEKVGNALGELQSLLYTNGNMYKSQSLLDAMAMFTELNAAILDLEVSLERINDQQANCDQWELQTAEEWKLWAEVLVENVRRSTEGKGTSEATRFTQRLNTRSGLRLHACQEEYLWLQTRHNFELQKSLEINQNSAEVLIQATVTCQISRNECYNAVRIALNGLREVPEELDRFRDQAEHLLALREESNQCLSQR</sequence>
<accession>A0AAU9F329</accession>